<dbReference type="Proteomes" id="UP000269721">
    <property type="component" value="Unassembled WGS sequence"/>
</dbReference>
<keyword evidence="2" id="KW-1185">Reference proteome</keyword>
<dbReference type="AlphaFoldDB" id="A0A4P9WRZ3"/>
<evidence type="ECO:0000313" key="1">
    <source>
        <dbReference type="EMBL" id="RKO93726.1"/>
    </source>
</evidence>
<sequence>MAAATLTSSCQRRVWEKPTKTIVPASSLKMTPHIWITNHSPVFSSTHHRASGLVPKGTLTTLICRVYLRNVHLDKEFLIVKVNSDVLEQRQRPLQRGLQHVLRGVFYIDKVAPVRAAGFAGADGGSLGGGVSLPAVAAAGGGLNFTGGGELLAAGLLFDRPMAEYAEEQAAIDARVTDKVCAYLMRVIGAGFFDELCGSEVEGFEWGNNEEIDGRATLLALAPLTAPSEFQVASWLPHMVPR</sequence>
<name>A0A4P9WRZ3_9FUNG</name>
<organism evidence="1 2">
    <name type="scientific">Blyttiomyces helicus</name>
    <dbReference type="NCBI Taxonomy" id="388810"/>
    <lineage>
        <taxon>Eukaryota</taxon>
        <taxon>Fungi</taxon>
        <taxon>Fungi incertae sedis</taxon>
        <taxon>Chytridiomycota</taxon>
        <taxon>Chytridiomycota incertae sedis</taxon>
        <taxon>Chytridiomycetes</taxon>
        <taxon>Chytridiomycetes incertae sedis</taxon>
        <taxon>Blyttiomyces</taxon>
    </lineage>
</organism>
<gene>
    <name evidence="1" type="ORF">BDK51DRAFT_29968</name>
</gene>
<protein>
    <submittedName>
        <fullName evidence="1">Uncharacterized protein</fullName>
    </submittedName>
</protein>
<evidence type="ECO:0000313" key="2">
    <source>
        <dbReference type="Proteomes" id="UP000269721"/>
    </source>
</evidence>
<accession>A0A4P9WRZ3</accession>
<proteinExistence type="predicted"/>
<dbReference type="EMBL" id="KZ994134">
    <property type="protein sequence ID" value="RKO93726.1"/>
    <property type="molecule type" value="Genomic_DNA"/>
</dbReference>
<reference evidence="2" key="1">
    <citation type="journal article" date="2018" name="Nat. Microbiol.">
        <title>Leveraging single-cell genomics to expand the fungal tree of life.</title>
        <authorList>
            <person name="Ahrendt S.R."/>
            <person name="Quandt C.A."/>
            <person name="Ciobanu D."/>
            <person name="Clum A."/>
            <person name="Salamov A."/>
            <person name="Andreopoulos B."/>
            <person name="Cheng J.F."/>
            <person name="Woyke T."/>
            <person name="Pelin A."/>
            <person name="Henrissat B."/>
            <person name="Reynolds N.K."/>
            <person name="Benny G.L."/>
            <person name="Smith M.E."/>
            <person name="James T.Y."/>
            <person name="Grigoriev I.V."/>
        </authorList>
    </citation>
    <scope>NUCLEOTIDE SEQUENCE [LARGE SCALE GENOMIC DNA]</scope>
</reference>